<evidence type="ECO:0000256" key="1">
    <source>
        <dbReference type="SAM" id="MobiDB-lite"/>
    </source>
</evidence>
<feature type="region of interest" description="Disordered" evidence="1">
    <location>
        <begin position="66"/>
        <end position="176"/>
    </location>
</feature>
<evidence type="ECO:0000259" key="2">
    <source>
        <dbReference type="PROSITE" id="PS51203"/>
    </source>
</evidence>
<reference evidence="3" key="1">
    <citation type="journal article" date="2023" name="PhytoFront">
        <title>Draft Genome Resources of Seven Strains of Tilletia horrida, Causal Agent of Kernel Smut of Rice.</title>
        <authorList>
            <person name="Khanal S."/>
            <person name="Antony Babu S."/>
            <person name="Zhou X.G."/>
        </authorList>
    </citation>
    <scope>NUCLEOTIDE SEQUENCE</scope>
    <source>
        <strain evidence="3">TX6</strain>
    </source>
</reference>
<dbReference type="Gene3D" id="2.60.40.790">
    <property type="match status" value="1"/>
</dbReference>
<feature type="region of interest" description="Disordered" evidence="1">
    <location>
        <begin position="241"/>
        <end position="269"/>
    </location>
</feature>
<dbReference type="PROSITE" id="PS51203">
    <property type="entry name" value="CS"/>
    <property type="match status" value="1"/>
</dbReference>
<organism evidence="3 4">
    <name type="scientific">Tilletia horrida</name>
    <dbReference type="NCBI Taxonomy" id="155126"/>
    <lineage>
        <taxon>Eukaryota</taxon>
        <taxon>Fungi</taxon>
        <taxon>Dikarya</taxon>
        <taxon>Basidiomycota</taxon>
        <taxon>Ustilaginomycotina</taxon>
        <taxon>Exobasidiomycetes</taxon>
        <taxon>Tilletiales</taxon>
        <taxon>Tilletiaceae</taxon>
        <taxon>Tilletia</taxon>
    </lineage>
</organism>
<dbReference type="Pfam" id="PF04969">
    <property type="entry name" value="CS"/>
    <property type="match status" value="1"/>
</dbReference>
<feature type="compositionally biased region" description="Low complexity" evidence="1">
    <location>
        <begin position="1011"/>
        <end position="1032"/>
    </location>
</feature>
<feature type="region of interest" description="Disordered" evidence="1">
    <location>
        <begin position="999"/>
        <end position="1098"/>
    </location>
</feature>
<dbReference type="AlphaFoldDB" id="A0AAN6GZ52"/>
<feature type="compositionally biased region" description="Polar residues" evidence="1">
    <location>
        <begin position="705"/>
        <end position="726"/>
    </location>
</feature>
<gene>
    <name evidence="3" type="ORF">OC846_001302</name>
</gene>
<feature type="compositionally biased region" description="Low complexity" evidence="1">
    <location>
        <begin position="394"/>
        <end position="413"/>
    </location>
</feature>
<feature type="compositionally biased region" description="Low complexity" evidence="1">
    <location>
        <begin position="1063"/>
        <end position="1074"/>
    </location>
</feature>
<evidence type="ECO:0000313" key="3">
    <source>
        <dbReference type="EMBL" id="KAK0556208.1"/>
    </source>
</evidence>
<feature type="compositionally biased region" description="Pro residues" evidence="1">
    <location>
        <begin position="91"/>
        <end position="101"/>
    </location>
</feature>
<feature type="region of interest" description="Disordered" evidence="1">
    <location>
        <begin position="844"/>
        <end position="896"/>
    </location>
</feature>
<accession>A0AAN6GZ52</accession>
<dbReference type="SUPFAM" id="SSF49764">
    <property type="entry name" value="HSP20-like chaperones"/>
    <property type="match status" value="1"/>
</dbReference>
<feature type="compositionally biased region" description="Low complexity" evidence="1">
    <location>
        <begin position="421"/>
        <end position="439"/>
    </location>
</feature>
<dbReference type="EMBL" id="JAPDMZ010000018">
    <property type="protein sequence ID" value="KAK0556208.1"/>
    <property type="molecule type" value="Genomic_DNA"/>
</dbReference>
<comment type="caution">
    <text evidence="3">The sequence shown here is derived from an EMBL/GenBank/DDBJ whole genome shotgun (WGS) entry which is preliminary data.</text>
</comment>
<feature type="compositionally biased region" description="Basic residues" evidence="1">
    <location>
        <begin position="1075"/>
        <end position="1089"/>
    </location>
</feature>
<feature type="compositionally biased region" description="Low complexity" evidence="1">
    <location>
        <begin position="190"/>
        <end position="202"/>
    </location>
</feature>
<feature type="compositionally biased region" description="Low complexity" evidence="1">
    <location>
        <begin position="869"/>
        <end position="882"/>
    </location>
</feature>
<evidence type="ECO:0000313" key="4">
    <source>
        <dbReference type="Proteomes" id="UP001176517"/>
    </source>
</evidence>
<feature type="compositionally biased region" description="Basic residues" evidence="1">
    <location>
        <begin position="77"/>
        <end position="88"/>
    </location>
</feature>
<feature type="compositionally biased region" description="Low complexity" evidence="1">
    <location>
        <begin position="260"/>
        <end position="269"/>
    </location>
</feature>
<feature type="region of interest" description="Disordered" evidence="1">
    <location>
        <begin position="670"/>
        <end position="726"/>
    </location>
</feature>
<proteinExistence type="predicted"/>
<dbReference type="InterPro" id="IPR008978">
    <property type="entry name" value="HSP20-like_chaperone"/>
</dbReference>
<feature type="compositionally biased region" description="Polar residues" evidence="1">
    <location>
        <begin position="105"/>
        <end position="120"/>
    </location>
</feature>
<dbReference type="Proteomes" id="UP001176517">
    <property type="component" value="Unassembled WGS sequence"/>
</dbReference>
<feature type="region of interest" description="Disordered" evidence="1">
    <location>
        <begin position="188"/>
        <end position="214"/>
    </location>
</feature>
<dbReference type="InterPro" id="IPR007052">
    <property type="entry name" value="CS_dom"/>
</dbReference>
<protein>
    <recommendedName>
        <fullName evidence="2">CS domain-containing protein</fullName>
    </recommendedName>
</protein>
<feature type="region of interest" description="Disordered" evidence="1">
    <location>
        <begin position="470"/>
        <end position="537"/>
    </location>
</feature>
<feature type="region of interest" description="Disordered" evidence="1">
    <location>
        <begin position="378"/>
        <end position="439"/>
    </location>
</feature>
<feature type="domain" description="CS" evidence="2">
    <location>
        <begin position="6"/>
        <end position="102"/>
    </location>
</feature>
<sequence length="1140" mass="120380">MATLHPAFSVWTVHQSTSQATVLFYVPRRTRSSDLEVRIGKDSIIAGIKDQPPVINASLWAAVHPETSSWQIERTSKKQRKSHHRSSSHSRPPPRQSPPPLDGQAPTSRLNSAPASSSAFSHIASDIADSGSESEAESLSDVAGASSGSGYISQPEDGSHQRRRLPRFDPSATRSFSSRSKIIPFLAEQGASGRSGSASSRAVSLSPTQDAAPLDFGRADMVSGATEHAESEGNMASSIASLPARLSPPSPNATRHPVNSATASRLASRTASTASFSSLGSGSYEMNAHLTDDGSGEIVMHGPISTIGSSISSLNSDIRRARSIQAGEDLTLSQDSFLNVGSISSRGSNPRSPRLEAATYGGAAEPTPMAERDFSSLLPSASAPERPPLEQAKSNESSGSGSGSVPSSELSGSLMLPNAKTPSVPASTSATSTSSGFSASSLSGARLVTIYLDKVQPEIWPVLISGPAPLPPSAEDSSESPEREVSLGSLSELPPLDEQHARSSLRMALQEALSDARAATGQTRRRDSEAERSSIFTVGSDDSDTVLGARFPPADSETTTADGTASQDAEARISAERRRRAEERSIWAKFNLDPTSLVLLGLQSRARIGDRLGGVDEAFQYFVRAWRAALSPVATCRLVEDYLPLPKPRRKSIDASSGPDIDADRIEADLPIETEKLPDPGFSSSPREEPPAAEPGTEMDRLQHSSDTLRSPKLPSTNAHSTADVPSTAFDNRSVLISALGGSNALGRLYLSYARLHLEVALEKWTSPLAFPGEAGQLHGPYTRAAGGAGTASPNVGSVGGGGTSPGGILGGVGQGLSAPPAGLGLGYSSANRSRADMDKAYIRDGGRAPLPGRSDKMSTGSGPPGSYARSNSSATSGRSGSQTRAGAPPSTERDQTSILIFASHERERVLRHRPGPLAYMQAAVRLDPTLAYSSESDRENETSFSRFIPLLPGESGPQAWRVPMSIDEDEWLEARDVECERRNAIQHEIRYRASLKREAVPHTPWRPDASSEPGTGTATPTTSSVPPSEASNPVRHTMRYSLGPDEVEFGRSVRPRRNNQHRSSGSGDPAAASSRRKAHSRRHGRPSLRRGPSSNLPLISEEGMINIMSGAAVLSVVVAGSVAVMSWWRRVGGTTVPPG</sequence>
<name>A0AAN6GZ52_9BASI</name>
<keyword evidence="4" id="KW-1185">Reference proteome</keyword>